<reference evidence="2" key="1">
    <citation type="submission" date="2021-10" db="EMBL/GenBank/DDBJ databases">
        <title>De novo Genome Assembly of Clathrus columnatus (Basidiomycota, Fungi) Using Illumina and Nanopore Sequence Data.</title>
        <authorList>
            <person name="Ogiso-Tanaka E."/>
            <person name="Itagaki H."/>
            <person name="Hosoya T."/>
            <person name="Hosaka K."/>
        </authorList>
    </citation>
    <scope>NUCLEOTIDE SEQUENCE</scope>
    <source>
        <strain evidence="2">MO-923</strain>
    </source>
</reference>
<dbReference type="Proteomes" id="UP001050691">
    <property type="component" value="Unassembled WGS sequence"/>
</dbReference>
<dbReference type="AlphaFoldDB" id="A0AAV4ZXX2"/>
<accession>A0AAV4ZXX2</accession>
<evidence type="ECO:0000313" key="2">
    <source>
        <dbReference type="EMBL" id="GJJ05962.1"/>
    </source>
</evidence>
<evidence type="ECO:0000313" key="3">
    <source>
        <dbReference type="Proteomes" id="UP001050691"/>
    </source>
</evidence>
<protein>
    <submittedName>
        <fullName evidence="2">Uncharacterized protein</fullName>
    </submittedName>
</protein>
<feature type="compositionally biased region" description="Basic and acidic residues" evidence="1">
    <location>
        <begin position="185"/>
        <end position="195"/>
    </location>
</feature>
<comment type="caution">
    <text evidence="2">The sequence shown here is derived from an EMBL/GenBank/DDBJ whole genome shotgun (WGS) entry which is preliminary data.</text>
</comment>
<proteinExistence type="predicted"/>
<keyword evidence="3" id="KW-1185">Reference proteome</keyword>
<organism evidence="2 3">
    <name type="scientific">Clathrus columnatus</name>
    <dbReference type="NCBI Taxonomy" id="1419009"/>
    <lineage>
        <taxon>Eukaryota</taxon>
        <taxon>Fungi</taxon>
        <taxon>Dikarya</taxon>
        <taxon>Basidiomycota</taxon>
        <taxon>Agaricomycotina</taxon>
        <taxon>Agaricomycetes</taxon>
        <taxon>Phallomycetidae</taxon>
        <taxon>Phallales</taxon>
        <taxon>Clathraceae</taxon>
        <taxon>Clathrus</taxon>
    </lineage>
</organism>
<feature type="region of interest" description="Disordered" evidence="1">
    <location>
        <begin position="158"/>
        <end position="206"/>
    </location>
</feature>
<evidence type="ECO:0000256" key="1">
    <source>
        <dbReference type="SAM" id="MobiDB-lite"/>
    </source>
</evidence>
<sequence length="206" mass="23968">MNGNSFSPDIVKFLKSHLTTFFAVEYHKRLEWLKEVADKTMIEFALPKENDVRKASEYRKKIIQWFYNRDTLGCRMKYASTTLRIRNRFRLAQVLSARGLYGENQTNAARITATADALFQASGFQVMSNYVKIWNQVLDEEWNRLSEEQRRPYFLKAEKCQQTRSGPPNKERTPFPRNQDTSADDLMKPFDRLGFEDGSQSGNASG</sequence>
<gene>
    <name evidence="2" type="ORF">Clacol_000149</name>
</gene>
<name>A0AAV4ZXX2_9AGAM</name>
<dbReference type="EMBL" id="BPWL01000001">
    <property type="protein sequence ID" value="GJJ05962.1"/>
    <property type="molecule type" value="Genomic_DNA"/>
</dbReference>